<keyword evidence="4 6" id="KW-1133">Transmembrane helix</keyword>
<sequence>MPRWNEDQSHRVCLIPIPRLSDLGQKTRDAGIYIAGALFALGWWFFIDAVIYSSTYEGDKPVSVEFVDWVPGICSSLGMFIINLIDKASLRGDSFAFSGDSTSIVWKARVILFIGFAFMAGGLAGSISVLCVKYVIPDHGDPFTFWGICNVVQNAAIMISAAILWVAQNTESEYSFSI</sequence>
<feature type="transmembrane region" description="Helical" evidence="6">
    <location>
        <begin position="110"/>
        <end position="137"/>
    </location>
</feature>
<evidence type="ECO:0000313" key="8">
    <source>
        <dbReference type="Proteomes" id="UP000696485"/>
    </source>
</evidence>
<comment type="subcellular location">
    <subcellularLocation>
        <location evidence="1">Membrane</location>
        <topology evidence="1">Multi-pass membrane protein</topology>
    </subcellularLocation>
</comment>
<keyword evidence="8" id="KW-1185">Reference proteome</keyword>
<dbReference type="GO" id="GO:0016020">
    <property type="term" value="C:membrane"/>
    <property type="evidence" value="ECO:0007669"/>
    <property type="project" value="UniProtKB-SubCell"/>
</dbReference>
<evidence type="ECO:0000256" key="3">
    <source>
        <dbReference type="ARBA" id="ARBA00022692"/>
    </source>
</evidence>
<dbReference type="InterPro" id="IPR007919">
    <property type="entry name" value="UPF0220"/>
</dbReference>
<name>A0A9P5SQA9_9FUNG</name>
<evidence type="ECO:0000256" key="5">
    <source>
        <dbReference type="ARBA" id="ARBA00023136"/>
    </source>
</evidence>
<keyword evidence="3 6" id="KW-0812">Transmembrane</keyword>
<feature type="transmembrane region" description="Helical" evidence="6">
    <location>
        <begin position="30"/>
        <end position="54"/>
    </location>
</feature>
<evidence type="ECO:0000256" key="6">
    <source>
        <dbReference type="SAM" id="Phobius"/>
    </source>
</evidence>
<evidence type="ECO:0000256" key="4">
    <source>
        <dbReference type="ARBA" id="ARBA00022989"/>
    </source>
</evidence>
<protein>
    <submittedName>
        <fullName evidence="7">Uncharacterized protein</fullName>
    </submittedName>
</protein>
<evidence type="ECO:0000256" key="1">
    <source>
        <dbReference type="ARBA" id="ARBA00004141"/>
    </source>
</evidence>
<feature type="transmembrane region" description="Helical" evidence="6">
    <location>
        <begin position="143"/>
        <end position="167"/>
    </location>
</feature>
<dbReference type="PANTHER" id="PTHR13180">
    <property type="entry name" value="SMALL MEMBRANE PROTEIN-RELATED"/>
    <property type="match status" value="1"/>
</dbReference>
<reference evidence="7" key="1">
    <citation type="journal article" date="2020" name="Fungal Divers.">
        <title>Resolving the Mortierellaceae phylogeny through synthesis of multi-gene phylogenetics and phylogenomics.</title>
        <authorList>
            <person name="Vandepol N."/>
            <person name="Liber J."/>
            <person name="Desiro A."/>
            <person name="Na H."/>
            <person name="Kennedy M."/>
            <person name="Barry K."/>
            <person name="Grigoriev I.V."/>
            <person name="Miller A.N."/>
            <person name="O'Donnell K."/>
            <person name="Stajich J.E."/>
            <person name="Bonito G."/>
        </authorList>
    </citation>
    <scope>NUCLEOTIDE SEQUENCE</scope>
    <source>
        <strain evidence="7">NVP1</strain>
    </source>
</reference>
<accession>A0A9P5SQA9</accession>
<dbReference type="AlphaFoldDB" id="A0A9P5SQA9"/>
<evidence type="ECO:0000256" key="2">
    <source>
        <dbReference type="ARBA" id="ARBA00005335"/>
    </source>
</evidence>
<keyword evidence="5 6" id="KW-0472">Membrane</keyword>
<gene>
    <name evidence="7" type="ORF">BG006_000795</name>
</gene>
<dbReference type="Pfam" id="PF05255">
    <property type="entry name" value="UPF0220"/>
    <property type="match status" value="1"/>
</dbReference>
<proteinExistence type="inferred from homology"/>
<comment type="caution">
    <text evidence="7">The sequence shown here is derived from an EMBL/GenBank/DDBJ whole genome shotgun (WGS) entry which is preliminary data.</text>
</comment>
<evidence type="ECO:0000313" key="7">
    <source>
        <dbReference type="EMBL" id="KAF9335125.1"/>
    </source>
</evidence>
<organism evidence="7 8">
    <name type="scientific">Podila minutissima</name>
    <dbReference type="NCBI Taxonomy" id="64525"/>
    <lineage>
        <taxon>Eukaryota</taxon>
        <taxon>Fungi</taxon>
        <taxon>Fungi incertae sedis</taxon>
        <taxon>Mucoromycota</taxon>
        <taxon>Mortierellomycotina</taxon>
        <taxon>Mortierellomycetes</taxon>
        <taxon>Mortierellales</taxon>
        <taxon>Mortierellaceae</taxon>
        <taxon>Podila</taxon>
    </lineage>
</organism>
<comment type="similarity">
    <text evidence="2">Belongs to the UPF0220 family.</text>
</comment>
<dbReference type="EMBL" id="JAAAUY010000114">
    <property type="protein sequence ID" value="KAF9335125.1"/>
    <property type="molecule type" value="Genomic_DNA"/>
</dbReference>
<dbReference type="Proteomes" id="UP000696485">
    <property type="component" value="Unassembled WGS sequence"/>
</dbReference>